<protein>
    <submittedName>
        <fullName evidence="8">Putative arylsulfatase regulatory protein</fullName>
    </submittedName>
</protein>
<keyword evidence="4" id="KW-0408">Iron</keyword>
<comment type="cofactor">
    <cofactor evidence="1">
        <name>[4Fe-4S] cluster</name>
        <dbReference type="ChEBI" id="CHEBI:49883"/>
    </cofactor>
</comment>
<dbReference type="GO" id="GO:0046872">
    <property type="term" value="F:metal ion binding"/>
    <property type="evidence" value="ECO:0007669"/>
    <property type="project" value="UniProtKB-KW"/>
</dbReference>
<reference evidence="8 9" key="2">
    <citation type="submission" date="2014-09" db="EMBL/GenBank/DDBJ databases">
        <authorList>
            <consortium name="NBRP consortium"/>
            <person name="Sawabe T."/>
            <person name="Meirelles P."/>
            <person name="Nakanishi M."/>
            <person name="Sayaka M."/>
            <person name="Hattori M."/>
            <person name="Ohkuma M."/>
        </authorList>
    </citation>
    <scope>NUCLEOTIDE SEQUENCE [LARGE SCALE GENOMIC DNA]</scope>
    <source>
        <strain evidence="8 9">JCM 19240</strain>
    </source>
</reference>
<dbReference type="GO" id="GO:0016491">
    <property type="term" value="F:oxidoreductase activity"/>
    <property type="evidence" value="ECO:0007669"/>
    <property type="project" value="InterPro"/>
</dbReference>
<feature type="domain" description="Radical SAM core" evidence="7">
    <location>
        <begin position="29"/>
        <end position="93"/>
    </location>
</feature>
<dbReference type="SUPFAM" id="SSF102114">
    <property type="entry name" value="Radical SAM enzymes"/>
    <property type="match status" value="1"/>
</dbReference>
<sequence length="111" mass="12745">MTECKPVSLSVPQFRGKAHSKFQALAKPIGAVCNINCDYCYYLDKQQLLAYPKGEVYQMTDEMLEHYIKQYIQGQNTEEIVFSWHGGEPTLLGLSYFEKVVVLQKKYTPKG</sequence>
<comment type="similarity">
    <text evidence="6">Belongs to the radical SAM superfamily. Anaerobic sulfatase-maturating enzyme family.</text>
</comment>
<keyword evidence="9" id="KW-1185">Reference proteome</keyword>
<keyword evidence="2" id="KW-0949">S-adenosyl-L-methionine</keyword>
<proteinExistence type="inferred from homology"/>
<dbReference type="PANTHER" id="PTHR43273">
    <property type="entry name" value="ANAEROBIC SULFATASE-MATURATING ENZYME HOMOLOG ASLB-RELATED"/>
    <property type="match status" value="1"/>
</dbReference>
<dbReference type="Pfam" id="PF04055">
    <property type="entry name" value="Radical_SAM"/>
    <property type="match status" value="1"/>
</dbReference>
<keyword evidence="3" id="KW-0479">Metal-binding</keyword>
<evidence type="ECO:0000313" key="8">
    <source>
        <dbReference type="EMBL" id="GAL33927.1"/>
    </source>
</evidence>
<dbReference type="InterPro" id="IPR023867">
    <property type="entry name" value="Sulphatase_maturase_rSAM"/>
</dbReference>
<reference evidence="8 9" key="1">
    <citation type="submission" date="2014-09" db="EMBL/GenBank/DDBJ databases">
        <title>Vibrio maritimus JCM 19240. (C210) whole genome shotgun sequence.</title>
        <authorList>
            <person name="Sawabe T."/>
            <person name="Meirelles P."/>
            <person name="Nakanishi M."/>
            <person name="Sayaka M."/>
            <person name="Hattori M."/>
            <person name="Ohkuma M."/>
        </authorList>
    </citation>
    <scope>NUCLEOTIDE SEQUENCE [LARGE SCALE GENOMIC DNA]</scope>
    <source>
        <strain evidence="8 9">JCM 19240</strain>
    </source>
</reference>
<dbReference type="InterPro" id="IPR058240">
    <property type="entry name" value="rSAM_sf"/>
</dbReference>
<dbReference type="InterPro" id="IPR007197">
    <property type="entry name" value="rSAM"/>
</dbReference>
<evidence type="ECO:0000256" key="4">
    <source>
        <dbReference type="ARBA" id="ARBA00023004"/>
    </source>
</evidence>
<evidence type="ECO:0000256" key="2">
    <source>
        <dbReference type="ARBA" id="ARBA00022691"/>
    </source>
</evidence>
<dbReference type="Gene3D" id="3.20.20.70">
    <property type="entry name" value="Aldolase class I"/>
    <property type="match status" value="1"/>
</dbReference>
<evidence type="ECO:0000259" key="7">
    <source>
        <dbReference type="Pfam" id="PF04055"/>
    </source>
</evidence>
<dbReference type="AlphaFoldDB" id="A0A090TS73"/>
<evidence type="ECO:0000256" key="1">
    <source>
        <dbReference type="ARBA" id="ARBA00001966"/>
    </source>
</evidence>
<dbReference type="SFLD" id="SFLDG01067">
    <property type="entry name" value="SPASM/twitch_domain_containing"/>
    <property type="match status" value="1"/>
</dbReference>
<evidence type="ECO:0000256" key="6">
    <source>
        <dbReference type="ARBA" id="ARBA00023601"/>
    </source>
</evidence>
<evidence type="ECO:0000256" key="3">
    <source>
        <dbReference type="ARBA" id="ARBA00022723"/>
    </source>
</evidence>
<name>A0A090TS73_9VIBR</name>
<dbReference type="EMBL" id="BBMT01000004">
    <property type="protein sequence ID" value="GAL33927.1"/>
    <property type="molecule type" value="Genomic_DNA"/>
</dbReference>
<dbReference type="Proteomes" id="UP000029224">
    <property type="component" value="Unassembled WGS sequence"/>
</dbReference>
<dbReference type="SFLD" id="SFLDS00029">
    <property type="entry name" value="Radical_SAM"/>
    <property type="match status" value="1"/>
</dbReference>
<accession>A0A090TS73</accession>
<evidence type="ECO:0000313" key="9">
    <source>
        <dbReference type="Proteomes" id="UP000029224"/>
    </source>
</evidence>
<organism evidence="8 9">
    <name type="scientific">Vibrio maritimus</name>
    <dbReference type="NCBI Taxonomy" id="990268"/>
    <lineage>
        <taxon>Bacteria</taxon>
        <taxon>Pseudomonadati</taxon>
        <taxon>Pseudomonadota</taxon>
        <taxon>Gammaproteobacteria</taxon>
        <taxon>Vibrionales</taxon>
        <taxon>Vibrionaceae</taxon>
        <taxon>Vibrio</taxon>
    </lineage>
</organism>
<gene>
    <name evidence="8" type="ORF">JCM19240_835</name>
</gene>
<dbReference type="GO" id="GO:0051536">
    <property type="term" value="F:iron-sulfur cluster binding"/>
    <property type="evidence" value="ECO:0007669"/>
    <property type="project" value="UniProtKB-KW"/>
</dbReference>
<evidence type="ECO:0000256" key="5">
    <source>
        <dbReference type="ARBA" id="ARBA00023014"/>
    </source>
</evidence>
<keyword evidence="5" id="KW-0411">Iron-sulfur</keyword>
<dbReference type="PANTHER" id="PTHR43273:SF3">
    <property type="entry name" value="ANAEROBIC SULFATASE-MATURATING ENZYME HOMOLOG ASLB-RELATED"/>
    <property type="match status" value="1"/>
</dbReference>
<dbReference type="InterPro" id="IPR013785">
    <property type="entry name" value="Aldolase_TIM"/>
</dbReference>
<comment type="caution">
    <text evidence="8">The sequence shown here is derived from an EMBL/GenBank/DDBJ whole genome shotgun (WGS) entry which is preliminary data.</text>
</comment>